<accession>A0AAV4U9A6</accession>
<proteinExistence type="predicted"/>
<reference evidence="1 2" key="1">
    <citation type="submission" date="2021-06" db="EMBL/GenBank/DDBJ databases">
        <title>Caerostris extrusa draft genome.</title>
        <authorList>
            <person name="Kono N."/>
            <person name="Arakawa K."/>
        </authorList>
    </citation>
    <scope>NUCLEOTIDE SEQUENCE [LARGE SCALE GENOMIC DNA]</scope>
</reference>
<name>A0AAV4U9A6_CAEEX</name>
<dbReference type="EMBL" id="BPLR01012511">
    <property type="protein sequence ID" value="GIY54383.1"/>
    <property type="molecule type" value="Genomic_DNA"/>
</dbReference>
<keyword evidence="2" id="KW-1185">Reference proteome</keyword>
<evidence type="ECO:0000313" key="2">
    <source>
        <dbReference type="Proteomes" id="UP001054945"/>
    </source>
</evidence>
<organism evidence="1 2">
    <name type="scientific">Caerostris extrusa</name>
    <name type="common">Bark spider</name>
    <name type="synonym">Caerostris bankana</name>
    <dbReference type="NCBI Taxonomy" id="172846"/>
    <lineage>
        <taxon>Eukaryota</taxon>
        <taxon>Metazoa</taxon>
        <taxon>Ecdysozoa</taxon>
        <taxon>Arthropoda</taxon>
        <taxon>Chelicerata</taxon>
        <taxon>Arachnida</taxon>
        <taxon>Araneae</taxon>
        <taxon>Araneomorphae</taxon>
        <taxon>Entelegynae</taxon>
        <taxon>Araneoidea</taxon>
        <taxon>Araneidae</taxon>
        <taxon>Caerostris</taxon>
    </lineage>
</organism>
<gene>
    <name evidence="1" type="ORF">CEXT_272911</name>
</gene>
<comment type="caution">
    <text evidence="1">The sequence shown here is derived from an EMBL/GenBank/DDBJ whole genome shotgun (WGS) entry which is preliminary data.</text>
</comment>
<sequence>MLQEEPYKRHYEVSNEKMLSTSSSTWCISLQPFKPHKSFTIITRVTNLKHFNKPFPKSHAGLLIIALSPIRFVHKIHQPSQIGASSILTNKLESPLKTLIRAISRGIKLNGLNRTGDPNLCHFAARNANLWQLDTLVGKELTGDFSGVPY</sequence>
<evidence type="ECO:0000313" key="1">
    <source>
        <dbReference type="EMBL" id="GIY54383.1"/>
    </source>
</evidence>
<protein>
    <submittedName>
        <fullName evidence="1">Uncharacterized protein</fullName>
    </submittedName>
</protein>
<dbReference type="Proteomes" id="UP001054945">
    <property type="component" value="Unassembled WGS sequence"/>
</dbReference>
<dbReference type="AlphaFoldDB" id="A0AAV4U9A6"/>